<name>A0A381TCN0_9ZZZZ</name>
<dbReference type="InterPro" id="IPR036526">
    <property type="entry name" value="C-N_Hydrolase_sf"/>
</dbReference>
<evidence type="ECO:0000313" key="2">
    <source>
        <dbReference type="EMBL" id="SVA13912.1"/>
    </source>
</evidence>
<dbReference type="InterPro" id="IPR003010">
    <property type="entry name" value="C-N_Hydrolase"/>
</dbReference>
<dbReference type="SUPFAM" id="SSF56317">
    <property type="entry name" value="Carbon-nitrogen hydrolase"/>
    <property type="match status" value="1"/>
</dbReference>
<gene>
    <name evidence="2" type="ORF">METZ01_LOCUS66766</name>
</gene>
<reference evidence="2" key="1">
    <citation type="submission" date="2018-05" db="EMBL/GenBank/DDBJ databases">
        <authorList>
            <person name="Lanie J.A."/>
            <person name="Ng W.-L."/>
            <person name="Kazmierczak K.M."/>
            <person name="Andrzejewski T.M."/>
            <person name="Davidsen T.M."/>
            <person name="Wayne K.J."/>
            <person name="Tettelin H."/>
            <person name="Glass J.I."/>
            <person name="Rusch D."/>
            <person name="Podicherti R."/>
            <person name="Tsui H.-C.T."/>
            <person name="Winkler M.E."/>
        </authorList>
    </citation>
    <scope>NUCLEOTIDE SEQUENCE</scope>
</reference>
<dbReference type="PROSITE" id="PS01227">
    <property type="entry name" value="UPF0012"/>
    <property type="match status" value="1"/>
</dbReference>
<dbReference type="Gene3D" id="3.60.110.10">
    <property type="entry name" value="Carbon-nitrogen hydrolase"/>
    <property type="match status" value="1"/>
</dbReference>
<protein>
    <recommendedName>
        <fullName evidence="1">CN hydrolase domain-containing protein</fullName>
    </recommendedName>
</protein>
<feature type="domain" description="CN hydrolase" evidence="1">
    <location>
        <begin position="5"/>
        <end position="235"/>
    </location>
</feature>
<dbReference type="PROSITE" id="PS50263">
    <property type="entry name" value="CN_HYDROLASE"/>
    <property type="match status" value="1"/>
</dbReference>
<evidence type="ECO:0000259" key="1">
    <source>
        <dbReference type="PROSITE" id="PS50263"/>
    </source>
</evidence>
<dbReference type="PANTHER" id="PTHR23088:SF27">
    <property type="entry name" value="DEAMINATED GLUTATHIONE AMIDASE"/>
    <property type="match status" value="1"/>
</dbReference>
<dbReference type="InterPro" id="IPR001110">
    <property type="entry name" value="UPF0012_CS"/>
</dbReference>
<dbReference type="AlphaFoldDB" id="A0A381TCN0"/>
<dbReference type="EMBL" id="UINC01004381">
    <property type="protein sequence ID" value="SVA13912.1"/>
    <property type="molecule type" value="Genomic_DNA"/>
</dbReference>
<organism evidence="2">
    <name type="scientific">marine metagenome</name>
    <dbReference type="NCBI Taxonomy" id="408172"/>
    <lineage>
        <taxon>unclassified sequences</taxon>
        <taxon>metagenomes</taxon>
        <taxon>ecological metagenomes</taxon>
    </lineage>
</organism>
<accession>A0A381TCN0</accession>
<sequence>MNSHLTIASVQMFATTKQETNLKTMEEYLIHINATFPQIDLVVFPELSSMSIGRKMAKQAQPIPGELTDIFAGWAKKYGVWLIPGSMYESSDNNIFNSTPVFSSKGKLMGNYRKRYPWRPYEKTTPGKEPFVFSIDGMGTIGIMICYDIWFPEVARDLVHLGAELIIVPTMTTTGDRKQEQIIAQATAITQQCYVVSCNGVGYGGVGGSQVIDPEGVLLQDNGEGACMQTAIIDFDRVRTIRETGIAGVTTPLKTFQENSQSFAVYK</sequence>
<dbReference type="PANTHER" id="PTHR23088">
    <property type="entry name" value="NITRILASE-RELATED"/>
    <property type="match status" value="1"/>
</dbReference>
<proteinExistence type="predicted"/>
<dbReference type="Pfam" id="PF00795">
    <property type="entry name" value="CN_hydrolase"/>
    <property type="match status" value="1"/>
</dbReference>
<dbReference type="CDD" id="cd07197">
    <property type="entry name" value="nitrilase"/>
    <property type="match status" value="1"/>
</dbReference>